<evidence type="ECO:0000259" key="1">
    <source>
        <dbReference type="Pfam" id="PF00582"/>
    </source>
</evidence>
<reference evidence="2 3" key="1">
    <citation type="journal article" date="2019" name="Int. J. Syst. Evol. Microbiol.">
        <title>The Global Catalogue of Microorganisms (GCM) 10K type strain sequencing project: providing services to taxonomists for standard genome sequencing and annotation.</title>
        <authorList>
            <consortium name="The Broad Institute Genomics Platform"/>
            <consortium name="The Broad Institute Genome Sequencing Center for Infectious Disease"/>
            <person name="Wu L."/>
            <person name="Ma J."/>
        </authorList>
    </citation>
    <scope>NUCLEOTIDE SEQUENCE [LARGE SCALE GENOMIC DNA]</scope>
    <source>
        <strain evidence="2 3">JCM 14304</strain>
    </source>
</reference>
<dbReference type="RefSeq" id="WP_344187622.1">
    <property type="nucleotide sequence ID" value="NZ_BAAAND010000001.1"/>
</dbReference>
<dbReference type="SUPFAM" id="SSF52402">
    <property type="entry name" value="Adenine nucleotide alpha hydrolases-like"/>
    <property type="match status" value="1"/>
</dbReference>
<organism evidence="2 3">
    <name type="scientific">Kribbella karoonensis</name>
    <dbReference type="NCBI Taxonomy" id="324851"/>
    <lineage>
        <taxon>Bacteria</taxon>
        <taxon>Bacillati</taxon>
        <taxon>Actinomycetota</taxon>
        <taxon>Actinomycetes</taxon>
        <taxon>Propionibacteriales</taxon>
        <taxon>Kribbellaceae</taxon>
        <taxon>Kribbella</taxon>
    </lineage>
</organism>
<dbReference type="Proteomes" id="UP001500190">
    <property type="component" value="Unassembled WGS sequence"/>
</dbReference>
<evidence type="ECO:0000313" key="2">
    <source>
        <dbReference type="EMBL" id="GAA1566152.1"/>
    </source>
</evidence>
<keyword evidence="3" id="KW-1185">Reference proteome</keyword>
<accession>A0ABN2CXK6</accession>
<dbReference type="InterPro" id="IPR006016">
    <property type="entry name" value="UspA"/>
</dbReference>
<sequence length="232" mass="24858">MTRVVVLVEQDSQDTLDWAAAEAAARSAELRVVYAFPWTHPLDAFDELSVDERDLEAADTVVRDAVEYVRGLFPSLHVSSTVFPGRPLTALLNEARETAGALVVIGHGRRYERKLARRLARRTTASLAVVGLTRDRTTGPSVGRVVVAVDGDSDALGFAFGAARRRGTGLTVVGPDDVSAWQTVYPEVDVRHRTDDGTGTVLVESAAAALTVLTLRDDGGVSRLARGPVVLV</sequence>
<gene>
    <name evidence="2" type="ORF">GCM10009742_04340</name>
</gene>
<dbReference type="EMBL" id="BAAAND010000001">
    <property type="protein sequence ID" value="GAA1566152.1"/>
    <property type="molecule type" value="Genomic_DNA"/>
</dbReference>
<protein>
    <recommendedName>
        <fullName evidence="1">UspA domain-containing protein</fullName>
    </recommendedName>
</protein>
<proteinExistence type="predicted"/>
<comment type="caution">
    <text evidence="2">The sequence shown here is derived from an EMBL/GenBank/DDBJ whole genome shotgun (WGS) entry which is preliminary data.</text>
</comment>
<evidence type="ECO:0000313" key="3">
    <source>
        <dbReference type="Proteomes" id="UP001500190"/>
    </source>
</evidence>
<dbReference type="Pfam" id="PF00582">
    <property type="entry name" value="Usp"/>
    <property type="match status" value="1"/>
</dbReference>
<feature type="domain" description="UspA" evidence="1">
    <location>
        <begin position="2"/>
        <end position="122"/>
    </location>
</feature>
<dbReference type="Gene3D" id="3.40.50.12370">
    <property type="match status" value="1"/>
</dbReference>
<name>A0ABN2CXK6_9ACTN</name>